<sequence length="213" mass="22882">MRTSDLILRLTERLTTIDPDAVSKRLNRSLSVGLAGSTALLVVIYGIRSDMPQLLLTTMFWIRLAFPVAILITALKLAGRLGHPGVPVKLAWFAVALPFVAVLLVASFMLLATPRGYRLELMLGTTWRVTTANIVLLSLPPLAAAMHAMKGLAPTRLALAGAGAGLLAGAQGSLVYCLYSSEMSVPFWGIWYVLGVVLTAGIGTAFAPFYLRW</sequence>
<organism evidence="2 3">
    <name type="scientific">Paraburkholderia phenazinium</name>
    <dbReference type="NCBI Taxonomy" id="60549"/>
    <lineage>
        <taxon>Bacteria</taxon>
        <taxon>Pseudomonadati</taxon>
        <taxon>Pseudomonadota</taxon>
        <taxon>Betaproteobacteria</taxon>
        <taxon>Burkholderiales</taxon>
        <taxon>Burkholderiaceae</taxon>
        <taxon>Paraburkholderia</taxon>
    </lineage>
</organism>
<name>A0A1N6GM53_9BURK</name>
<dbReference type="Proteomes" id="UP000184693">
    <property type="component" value="Unassembled WGS sequence"/>
</dbReference>
<dbReference type="OrthoDB" id="6059252at2"/>
<feature type="transmembrane region" description="Helical" evidence="1">
    <location>
        <begin position="60"/>
        <end position="78"/>
    </location>
</feature>
<protein>
    <recommendedName>
        <fullName evidence="4">Anti-sigma-F factor NrsF</fullName>
    </recommendedName>
</protein>
<gene>
    <name evidence="2" type="ORF">SAMN05444168_2515</name>
</gene>
<keyword evidence="1" id="KW-0472">Membrane</keyword>
<proteinExistence type="predicted"/>
<feature type="transmembrane region" description="Helical" evidence="1">
    <location>
        <begin position="188"/>
        <end position="211"/>
    </location>
</feature>
<keyword evidence="1" id="KW-1133">Transmembrane helix</keyword>
<dbReference type="AlphaFoldDB" id="A0A1N6GM53"/>
<evidence type="ECO:0000256" key="1">
    <source>
        <dbReference type="SAM" id="Phobius"/>
    </source>
</evidence>
<evidence type="ECO:0000313" key="2">
    <source>
        <dbReference type="EMBL" id="SIO08594.1"/>
    </source>
</evidence>
<feature type="transmembrane region" description="Helical" evidence="1">
    <location>
        <begin position="125"/>
        <end position="145"/>
    </location>
</feature>
<dbReference type="RefSeq" id="WP_074264534.1">
    <property type="nucleotide sequence ID" value="NZ_FSRM01000001.1"/>
</dbReference>
<dbReference type="EMBL" id="FSRM01000001">
    <property type="protein sequence ID" value="SIO08594.1"/>
    <property type="molecule type" value="Genomic_DNA"/>
</dbReference>
<feature type="transmembrane region" description="Helical" evidence="1">
    <location>
        <begin position="157"/>
        <end position="176"/>
    </location>
</feature>
<evidence type="ECO:0000313" key="3">
    <source>
        <dbReference type="Proteomes" id="UP000184693"/>
    </source>
</evidence>
<reference evidence="2 3" key="1">
    <citation type="submission" date="2016-11" db="EMBL/GenBank/DDBJ databases">
        <authorList>
            <person name="Jaros S."/>
            <person name="Januszkiewicz K."/>
            <person name="Wedrychowicz H."/>
        </authorList>
    </citation>
    <scope>NUCLEOTIDE SEQUENCE [LARGE SCALE GENOMIC DNA]</scope>
    <source>
        <strain evidence="2 3">GAS86</strain>
    </source>
</reference>
<feature type="transmembrane region" description="Helical" evidence="1">
    <location>
        <begin position="30"/>
        <end position="48"/>
    </location>
</feature>
<accession>A0A1N6GM53</accession>
<dbReference type="Pfam" id="PF06532">
    <property type="entry name" value="NrsF"/>
    <property type="match status" value="1"/>
</dbReference>
<keyword evidence="1" id="KW-0812">Transmembrane</keyword>
<feature type="transmembrane region" description="Helical" evidence="1">
    <location>
        <begin position="90"/>
        <end position="113"/>
    </location>
</feature>
<dbReference type="InterPro" id="IPR009495">
    <property type="entry name" value="NrsF"/>
</dbReference>
<evidence type="ECO:0008006" key="4">
    <source>
        <dbReference type="Google" id="ProtNLM"/>
    </source>
</evidence>